<gene>
    <name evidence="1" type="ORF">AQJ11_09935</name>
</gene>
<name>A0A117QIZ8_STRCK</name>
<dbReference type="AlphaFoldDB" id="A0A117QIZ8"/>
<dbReference type="EMBL" id="LMWP01000008">
    <property type="protein sequence ID" value="KUN31014.1"/>
    <property type="molecule type" value="Genomic_DNA"/>
</dbReference>
<keyword evidence="2" id="KW-1185">Reference proteome</keyword>
<dbReference type="RefSeq" id="WP_059262683.1">
    <property type="nucleotide sequence ID" value="NZ_KQ948353.1"/>
</dbReference>
<evidence type="ECO:0000313" key="1">
    <source>
        <dbReference type="EMBL" id="KUN31014.1"/>
    </source>
</evidence>
<accession>A0A117QIZ8</accession>
<evidence type="ECO:0000313" key="2">
    <source>
        <dbReference type="Proteomes" id="UP000053398"/>
    </source>
</evidence>
<reference evidence="1 2" key="1">
    <citation type="submission" date="2015-10" db="EMBL/GenBank/DDBJ databases">
        <title>Draft genome sequence of Streptomyces corchorusii DSM 40340, type strain for the species Streptomyces corchorusii.</title>
        <authorList>
            <person name="Ruckert C."/>
            <person name="Winkler A."/>
            <person name="Kalinowski J."/>
            <person name="Kampfer P."/>
            <person name="Glaeser S."/>
        </authorList>
    </citation>
    <scope>NUCLEOTIDE SEQUENCE [LARGE SCALE GENOMIC DNA]</scope>
    <source>
        <strain evidence="1 2">DSM 40340</strain>
    </source>
</reference>
<protein>
    <submittedName>
        <fullName evidence="1">Uncharacterized protein</fullName>
    </submittedName>
</protein>
<proteinExistence type="predicted"/>
<organism evidence="1 2">
    <name type="scientific">Streptomyces corchorusii</name>
    <name type="common">Streptomyces chibaensis</name>
    <dbReference type="NCBI Taxonomy" id="1903"/>
    <lineage>
        <taxon>Bacteria</taxon>
        <taxon>Bacillati</taxon>
        <taxon>Actinomycetota</taxon>
        <taxon>Actinomycetes</taxon>
        <taxon>Kitasatosporales</taxon>
        <taxon>Streptomycetaceae</taxon>
        <taxon>Streptomyces</taxon>
    </lineage>
</organism>
<sequence length="176" mass="19836">MDITTWFEAEDPEQYGEEPWDFDEAKRAFLAALRGRAAAWRVPWAPSRAGRPEDGSSLLVHVCLLDEARSMALGEWAVHFHGSHVRAGKVCDQLFNLHESPERGFFRASGTVEELAERCAAWFERLLMRPVVRAEWPSEAGAHPARWEFADTGEALVTSALTPTDAPPTRRLRVRP</sequence>
<dbReference type="Proteomes" id="UP000053398">
    <property type="component" value="Unassembled WGS sequence"/>
</dbReference>
<comment type="caution">
    <text evidence="1">The sequence shown here is derived from an EMBL/GenBank/DDBJ whole genome shotgun (WGS) entry which is preliminary data.</text>
</comment>